<organism evidence="1">
    <name type="scientific">Accumulibacter regalis</name>
    <dbReference type="NCBI Taxonomy" id="522306"/>
    <lineage>
        <taxon>Bacteria</taxon>
        <taxon>Pseudomonadati</taxon>
        <taxon>Pseudomonadota</taxon>
        <taxon>Betaproteobacteria</taxon>
        <taxon>Candidatus Accumulibacter</taxon>
    </lineage>
</organism>
<name>C7RKJ7_ACCRE</name>
<reference evidence="1" key="2">
    <citation type="submission" date="2009-09" db="EMBL/GenBank/DDBJ databases">
        <title>Complete sequence of chromosome of Candidatus Accumulibacter phosphatis clade IIA str. UW-1.</title>
        <authorList>
            <consortium name="US DOE Joint Genome Institute"/>
            <person name="Martin H.G."/>
            <person name="Ivanova N."/>
            <person name="Kunin V."/>
            <person name="Warnecke F."/>
            <person name="Barry K."/>
            <person name="He S."/>
            <person name="Salamov A."/>
            <person name="Szeto E."/>
            <person name="Dalin E."/>
            <person name="Pangilinan J.L."/>
            <person name="Lapidus A."/>
            <person name="Lowry S."/>
            <person name="Kyrpides N.C."/>
            <person name="McMahon K.D."/>
            <person name="Hugenholtz P."/>
        </authorList>
    </citation>
    <scope>NUCLEOTIDE SEQUENCE [LARGE SCALE GENOMIC DNA]</scope>
    <source>
        <strain evidence="1">UW-1</strain>
    </source>
</reference>
<protein>
    <submittedName>
        <fullName evidence="1">Uncharacterized protein</fullName>
    </submittedName>
</protein>
<sequence length="487" mass="51676">MSLAIDRLRTRFHSSLPLPAGRRDDWLGAFAAADGDALSAGLVGNDEWLFIARLPVAMRWSFDTEVSAVGAQWQDELRRAIAQALAGEDDSLLIRYASRRAAIADMLYRSALGECSRQWAWQRMQLIARAGCSADAALAAGIALLASEPQQVWPVMHRLLLGERATAALSALLRALPAAAWSSLLAASPRTAAYASAVSAAKFSASVASSSESASALADDPATRDWLSWAATRAPFAAEHLDILSVLLAALRWPAAGTSATVAGQRLAAVRAELRAAIGATEPLRLAVRTPTAGEAARPATAPLAVAGAEVAGSSVRPLPPLPELPDVCAASVWQETGWGGLLFWLARLPASGALTWLAEQPELPADALPMLLRALADGLGVPADEAVRRAFCGGEEPAGEMPPRLAEYAATLADAWAAWLAEAAPELAIPRLPTVCRRRGRIRCEPGWIELALPLDSVDTSTRRLGLDLDPGWLPWLACVLRIRYD</sequence>
<evidence type="ECO:0000313" key="1">
    <source>
        <dbReference type="EMBL" id="ACV36917.1"/>
    </source>
</evidence>
<reference evidence="1" key="1">
    <citation type="submission" date="2009-08" db="EMBL/GenBank/DDBJ databases">
        <authorList>
            <consortium name="US DOE Joint Genome Institute"/>
            <person name="Lucas S."/>
            <person name="Copeland A."/>
            <person name="Lapidus A."/>
            <person name="Glavina del Rio T."/>
            <person name="Dalin E."/>
            <person name="Tice H."/>
            <person name="Bruce D."/>
            <person name="Barry K."/>
            <person name="Pitluck S."/>
            <person name="Lowry S."/>
            <person name="Larimer F."/>
            <person name="Land M."/>
            <person name="Hauser L."/>
            <person name="Kyrpides N."/>
            <person name="Ivanova N."/>
            <person name="McMahon K.D."/>
            <person name="Hugenholtz P."/>
        </authorList>
    </citation>
    <scope>NUCLEOTIDE SEQUENCE</scope>
    <source>
        <strain evidence="1">UW-1</strain>
    </source>
</reference>
<dbReference type="eggNOG" id="ENOG5032V12">
    <property type="taxonomic scope" value="Bacteria"/>
</dbReference>
<proteinExistence type="predicted"/>
<gene>
    <name evidence="1" type="ordered locus">CAP2UW1_3663</name>
</gene>
<accession>C7RKJ7</accession>
<dbReference type="AlphaFoldDB" id="C7RKJ7"/>
<dbReference type="OrthoDB" id="5525274at2"/>
<dbReference type="EMBL" id="CP001715">
    <property type="protein sequence ID" value="ACV36917.1"/>
    <property type="molecule type" value="Genomic_DNA"/>
</dbReference>
<dbReference type="STRING" id="522306.CAP2UW1_3663"/>
<dbReference type="HOGENOM" id="CLU_526560_0_0_4"/>
<dbReference type="KEGG" id="app:CAP2UW1_3663"/>